<feature type="region of interest" description="Disordered" evidence="1">
    <location>
        <begin position="172"/>
        <end position="230"/>
    </location>
</feature>
<dbReference type="EMBL" id="AAZO01006161">
    <property type="status" value="NOT_ANNOTATED_CDS"/>
    <property type="molecule type" value="Genomic_DNA"/>
</dbReference>
<dbReference type="VEuPathDB" id="VectorBase:PHUM506560"/>
<evidence type="ECO:0000313" key="4">
    <source>
        <dbReference type="EMBL" id="EEB18242.1"/>
    </source>
</evidence>
<feature type="compositionally biased region" description="Pro residues" evidence="1">
    <location>
        <begin position="182"/>
        <end position="196"/>
    </location>
</feature>
<dbReference type="PROSITE" id="PS50004">
    <property type="entry name" value="C2"/>
    <property type="match status" value="2"/>
</dbReference>
<sequence>MSEFQIVAIMLFLAILILIIVMTVCRFIGLWTWTTTWIFSSKEEKLNLTRSKGYYNANGYFVPSDSMGDINLCYSGSFKRFDPVDHDYKIAMTTFSPPQQQQTESLMMNYPQEISLPYSTIQSNDISDFTKPSCFSNSSNQSLYRVNSTTGFSSSQPVLISPSSSFISSSVSFGGSTSEKIPPQPLRPAPAPPPSPTILEKKNTEINKGEESENGVGSSRTSSTVTPPPIPPRSKFNALFRLRLFEFINKRIDIPGKISKQDNPPVRLRSQASIEREEAFKQVQGLQRAISCESVNSDTSVGLADLEEPHVTGYLCVGLDYDSECADLSVNVLEAKDLIGPDPDSQTLMDTYVRVNLLPDKTANIQTRVYKSSNSPSYKEKFLFALEPHEFSKRSLSFNVYSTDKNSNTLIGEGDLRLSDISSKQGVTTWVTLTDTGQNRTEWGELMLSLNYLPTAERLTVVVVKARNLVFPRQRDSGDPFVKVYLLKQGKKLYKKKTSVKKGEKSPIFNEAMIFNVSPTSLQNLQLRLTVAENIGEPKAYPLGHVILGSQASGKALSHWIQMLSMLRKPTAMWHPLKK</sequence>
<dbReference type="PANTHER" id="PTHR10024:SF252">
    <property type="entry name" value="SYNAPTOTAGMIN-12"/>
    <property type="match status" value="1"/>
</dbReference>
<dbReference type="GO" id="GO:0005886">
    <property type="term" value="C:plasma membrane"/>
    <property type="evidence" value="ECO:0007669"/>
    <property type="project" value="TreeGrafter"/>
</dbReference>
<dbReference type="FunFam" id="2.60.40.150:FF:000294">
    <property type="entry name" value="Synaptotagmin 1-like Protein"/>
    <property type="match status" value="1"/>
</dbReference>
<dbReference type="GO" id="GO:0030276">
    <property type="term" value="F:clathrin binding"/>
    <property type="evidence" value="ECO:0007669"/>
    <property type="project" value="TreeGrafter"/>
</dbReference>
<protein>
    <submittedName>
        <fullName evidence="4 5">Synaptotagmin-1, putative</fullName>
    </submittedName>
</protein>
<dbReference type="Proteomes" id="UP000009046">
    <property type="component" value="Unassembled WGS sequence"/>
</dbReference>
<reference evidence="5" key="3">
    <citation type="submission" date="2020-05" db="UniProtKB">
        <authorList>
            <consortium name="EnsemblMetazoa"/>
        </authorList>
    </citation>
    <scope>IDENTIFICATION</scope>
    <source>
        <strain evidence="5">USDA</strain>
    </source>
</reference>
<dbReference type="GO" id="GO:0000149">
    <property type="term" value="F:SNARE binding"/>
    <property type="evidence" value="ECO:0007669"/>
    <property type="project" value="TreeGrafter"/>
</dbReference>
<keyword evidence="6" id="KW-1185">Reference proteome</keyword>
<reference evidence="4" key="2">
    <citation type="submission" date="2007-04" db="EMBL/GenBank/DDBJ databases">
        <title>The genome of the human body louse.</title>
        <authorList>
            <consortium name="The Human Body Louse Genome Consortium"/>
            <person name="Kirkness E."/>
            <person name="Walenz B."/>
            <person name="Hass B."/>
            <person name="Bruggner R."/>
            <person name="Strausberg R."/>
        </authorList>
    </citation>
    <scope>NUCLEOTIDE SEQUENCE</scope>
    <source>
        <strain evidence="4">USDA</strain>
    </source>
</reference>
<dbReference type="CDD" id="cd08406">
    <property type="entry name" value="C2B_Synaptotagmin-12"/>
    <property type="match status" value="1"/>
</dbReference>
<dbReference type="AlphaFoldDB" id="E0VXY6"/>
<dbReference type="EnsemblMetazoa" id="PHUM506560-RA">
    <property type="protein sequence ID" value="PHUM506560-PA"/>
    <property type="gene ID" value="PHUM506560"/>
</dbReference>
<feature type="transmembrane region" description="Helical" evidence="2">
    <location>
        <begin position="7"/>
        <end position="33"/>
    </location>
</feature>
<reference evidence="4" key="1">
    <citation type="submission" date="2007-04" db="EMBL/GenBank/DDBJ databases">
        <title>Annotation of Pediculus humanus corporis strain USDA.</title>
        <authorList>
            <person name="Kirkness E."/>
            <person name="Hannick L."/>
            <person name="Hass B."/>
            <person name="Bruggner R."/>
            <person name="Lawson D."/>
            <person name="Bidwell S."/>
            <person name="Joardar V."/>
            <person name="Caler E."/>
            <person name="Walenz B."/>
            <person name="Inman J."/>
            <person name="Schobel S."/>
            <person name="Galinsky K."/>
            <person name="Amedeo P."/>
            <person name="Strausberg R."/>
        </authorList>
    </citation>
    <scope>NUCLEOTIDE SEQUENCE</scope>
    <source>
        <strain evidence="4">USDA</strain>
    </source>
</reference>
<evidence type="ECO:0000313" key="6">
    <source>
        <dbReference type="Proteomes" id="UP000009046"/>
    </source>
</evidence>
<dbReference type="Gene3D" id="2.60.40.150">
    <property type="entry name" value="C2 domain"/>
    <property type="match status" value="2"/>
</dbReference>
<dbReference type="RefSeq" id="XP_002430980.1">
    <property type="nucleotide sequence ID" value="XM_002430935.1"/>
</dbReference>
<dbReference type="GO" id="GO:0005509">
    <property type="term" value="F:calcium ion binding"/>
    <property type="evidence" value="ECO:0007669"/>
    <property type="project" value="TreeGrafter"/>
</dbReference>
<dbReference type="GeneID" id="8232962"/>
<feature type="domain" description="C2" evidence="3">
    <location>
        <begin position="442"/>
        <end position="575"/>
    </location>
</feature>
<proteinExistence type="predicted"/>
<dbReference type="GO" id="GO:0001786">
    <property type="term" value="F:phosphatidylserine binding"/>
    <property type="evidence" value="ECO:0007669"/>
    <property type="project" value="TreeGrafter"/>
</dbReference>
<dbReference type="GO" id="GO:0048488">
    <property type="term" value="P:synaptic vesicle endocytosis"/>
    <property type="evidence" value="ECO:0007669"/>
    <property type="project" value="TreeGrafter"/>
</dbReference>
<dbReference type="PANTHER" id="PTHR10024">
    <property type="entry name" value="SYNAPTOTAGMIN"/>
    <property type="match status" value="1"/>
</dbReference>
<evidence type="ECO:0000259" key="3">
    <source>
        <dbReference type="PROSITE" id="PS50004"/>
    </source>
</evidence>
<dbReference type="SMART" id="SM00239">
    <property type="entry name" value="C2"/>
    <property type="match status" value="2"/>
</dbReference>
<dbReference type="eggNOG" id="KOG1028">
    <property type="taxonomic scope" value="Eukaryota"/>
</dbReference>
<evidence type="ECO:0000256" key="1">
    <source>
        <dbReference type="SAM" id="MobiDB-lite"/>
    </source>
</evidence>
<organism>
    <name type="scientific">Pediculus humanus subsp. corporis</name>
    <name type="common">Body louse</name>
    <dbReference type="NCBI Taxonomy" id="121224"/>
    <lineage>
        <taxon>Eukaryota</taxon>
        <taxon>Metazoa</taxon>
        <taxon>Ecdysozoa</taxon>
        <taxon>Arthropoda</taxon>
        <taxon>Hexapoda</taxon>
        <taxon>Insecta</taxon>
        <taxon>Pterygota</taxon>
        <taxon>Neoptera</taxon>
        <taxon>Paraneoptera</taxon>
        <taxon>Psocodea</taxon>
        <taxon>Troctomorpha</taxon>
        <taxon>Phthiraptera</taxon>
        <taxon>Anoplura</taxon>
        <taxon>Pediculidae</taxon>
        <taxon>Pediculus</taxon>
    </lineage>
</organism>
<keyword evidence="2" id="KW-0472">Membrane</keyword>
<accession>E0VXY6</accession>
<dbReference type="GO" id="GO:0005544">
    <property type="term" value="F:calcium-dependent phospholipid binding"/>
    <property type="evidence" value="ECO:0007669"/>
    <property type="project" value="TreeGrafter"/>
</dbReference>
<evidence type="ECO:0000313" key="5">
    <source>
        <dbReference type="EnsemblMetazoa" id="PHUM506560-PA"/>
    </source>
</evidence>
<evidence type="ECO:0000256" key="2">
    <source>
        <dbReference type="SAM" id="Phobius"/>
    </source>
</evidence>
<dbReference type="GO" id="GO:0070382">
    <property type="term" value="C:exocytic vesicle"/>
    <property type="evidence" value="ECO:0007669"/>
    <property type="project" value="TreeGrafter"/>
</dbReference>
<dbReference type="OMA" id="QDDHIFE"/>
<dbReference type="FunCoup" id="E0VXY6">
    <property type="interactions" value="13"/>
</dbReference>
<gene>
    <name evidence="5" type="primary">8232962</name>
    <name evidence="4" type="ORF">Phum_PHUM506560</name>
</gene>
<dbReference type="Pfam" id="PF00168">
    <property type="entry name" value="C2"/>
    <property type="match status" value="2"/>
</dbReference>
<name>E0VXY6_PEDHC</name>
<keyword evidence="2" id="KW-0812">Transmembrane</keyword>
<dbReference type="GO" id="GO:0048791">
    <property type="term" value="P:calcium ion-regulated exocytosis of neurotransmitter"/>
    <property type="evidence" value="ECO:0007669"/>
    <property type="project" value="TreeGrafter"/>
</dbReference>
<dbReference type="SUPFAM" id="SSF49562">
    <property type="entry name" value="C2 domain (Calcium/lipid-binding domain, CaLB)"/>
    <property type="match status" value="2"/>
</dbReference>
<dbReference type="InterPro" id="IPR030537">
    <property type="entry name" value="Syt12_C2B"/>
</dbReference>
<dbReference type="CTD" id="8232962"/>
<feature type="domain" description="C2" evidence="3">
    <location>
        <begin position="311"/>
        <end position="431"/>
    </location>
</feature>
<dbReference type="GO" id="GO:0098793">
    <property type="term" value="C:presynapse"/>
    <property type="evidence" value="ECO:0007669"/>
    <property type="project" value="GOC"/>
</dbReference>
<dbReference type="InParanoid" id="E0VXY6"/>
<dbReference type="HOGENOM" id="CLU_033854_0_0_1"/>
<dbReference type="STRING" id="121224.E0VXY6"/>
<dbReference type="InterPro" id="IPR035892">
    <property type="entry name" value="C2_domain_sf"/>
</dbReference>
<keyword evidence="2" id="KW-1133">Transmembrane helix</keyword>
<dbReference type="EMBL" id="DS235842">
    <property type="protein sequence ID" value="EEB18242.1"/>
    <property type="molecule type" value="Genomic_DNA"/>
</dbReference>
<dbReference type="KEGG" id="phu:Phum_PHUM506560"/>
<feature type="compositionally biased region" description="Basic and acidic residues" evidence="1">
    <location>
        <begin position="199"/>
        <end position="211"/>
    </location>
</feature>
<feature type="compositionally biased region" description="Low complexity" evidence="1">
    <location>
        <begin position="215"/>
        <end position="225"/>
    </location>
</feature>
<dbReference type="InterPro" id="IPR000008">
    <property type="entry name" value="C2_dom"/>
</dbReference>
<dbReference type="OrthoDB" id="67700at2759"/>